<gene>
    <name evidence="1" type="ORF">UFOVP667_13</name>
</gene>
<sequence>MTKPPYDIYLGNIGEMQGYKTSAFIRDAAPLIAPRFGSAANGQTDLDLSKIATMSDVEGGMFQQYWEDNKKALRVRGIYNPVNKRLHPTLPSQSTTGYTSYTGTQTATAEVSGFGTSFFATRDGSTNKIHRIDSAGVVTTLTLPAAISGSTCPITGLSLHKQYLFISGMDSTTVTFNLHRMDLAALSFQDLGGAFRHTRPLNGVLYGIQSESDFYVITNETIAGAATYTYVKRYGVGSSQISPVRDFVEYNGALYFSKAEGIYRYDGVDARLIIPIYGSLLTVFNGSMYFMSKNWLYEYSGQSLKKLQYFGLGSYIVSMSVIADWLAILSQPANTSYSFGGQDDDATYDSRIYIYDGAGITVFNERIALAGFPRGTSLSHAGDNLYVLSVSNVTWASSIAKYNFADVYKKALNSNQGPQVVTSEFDAGFPDVYKSFEGVDVGFDQYLNTETIKVEYALDGSSSYTTLRTLQSVGAGPLYENDKSFIEAKDIVFKTIKIRVTMNTPLNSYMTLGPVSISYTLQPRYRNRWQVTFPINGNDQTVIIDDGTGTSITRVANETTFALSELTAQKNKAYMLVPDYGRVKTAMNTTDNELKIKGHFLWHPTVESQDSILDYPLIAVKLASGDWYFQRVRQGYYDAGLDETVLYFGPRDYLGQTPAAIAAEAEVRQAFPVFVTRLIRDNLVIDDTTVNEAVTGESQYERSIVLEITEA</sequence>
<organism evidence="1">
    <name type="scientific">uncultured Caudovirales phage</name>
    <dbReference type="NCBI Taxonomy" id="2100421"/>
    <lineage>
        <taxon>Viruses</taxon>
        <taxon>Duplodnaviria</taxon>
        <taxon>Heunggongvirae</taxon>
        <taxon>Uroviricota</taxon>
        <taxon>Caudoviricetes</taxon>
        <taxon>Peduoviridae</taxon>
        <taxon>Maltschvirus</taxon>
        <taxon>Maltschvirus maltsch</taxon>
    </lineage>
</organism>
<name>A0A6J5N9M3_9CAUD</name>
<evidence type="ECO:0000313" key="1">
    <source>
        <dbReference type="EMBL" id="CAB4155613.1"/>
    </source>
</evidence>
<protein>
    <submittedName>
        <fullName evidence="1">Uncharacterized protein</fullName>
    </submittedName>
</protein>
<accession>A0A6J5N9M3</accession>
<dbReference type="SUPFAM" id="SSF69322">
    <property type="entry name" value="Tricorn protease domain 2"/>
    <property type="match status" value="1"/>
</dbReference>
<reference evidence="1" key="1">
    <citation type="submission" date="2020-04" db="EMBL/GenBank/DDBJ databases">
        <authorList>
            <person name="Chiriac C."/>
            <person name="Salcher M."/>
            <person name="Ghai R."/>
            <person name="Kavagutti S V."/>
        </authorList>
    </citation>
    <scope>NUCLEOTIDE SEQUENCE</scope>
</reference>
<dbReference type="EMBL" id="LR796629">
    <property type="protein sequence ID" value="CAB4155613.1"/>
    <property type="molecule type" value="Genomic_DNA"/>
</dbReference>
<proteinExistence type="predicted"/>